<dbReference type="Pfam" id="PF14534">
    <property type="entry name" value="DUF4440"/>
    <property type="match status" value="1"/>
</dbReference>
<evidence type="ECO:0000259" key="1">
    <source>
        <dbReference type="Pfam" id="PF14534"/>
    </source>
</evidence>
<accession>A0A068NWV2</accession>
<dbReference type="Gene3D" id="3.10.450.50">
    <property type="match status" value="1"/>
</dbReference>
<dbReference type="InterPro" id="IPR027843">
    <property type="entry name" value="DUF4440"/>
</dbReference>
<dbReference type="SUPFAM" id="SSF54427">
    <property type="entry name" value="NTF2-like"/>
    <property type="match status" value="1"/>
</dbReference>
<dbReference type="RefSeq" id="WP_025228270.1">
    <property type="nucleotide sequence ID" value="NZ_CP007139.1"/>
</dbReference>
<dbReference type="InterPro" id="IPR032710">
    <property type="entry name" value="NTF2-like_dom_sf"/>
</dbReference>
<proteinExistence type="predicted"/>
<evidence type="ECO:0000313" key="2">
    <source>
        <dbReference type="EMBL" id="AIE87852.1"/>
    </source>
</evidence>
<dbReference type="AlphaFoldDB" id="A0A068NWV2"/>
<gene>
    <name evidence="2" type="ORF">OP10G_4484</name>
</gene>
<dbReference type="STRING" id="661478.OP10G_4484"/>
<name>A0A068NWV2_FIMGI</name>
<dbReference type="Proteomes" id="UP000027982">
    <property type="component" value="Chromosome"/>
</dbReference>
<dbReference type="EMBL" id="CP007139">
    <property type="protein sequence ID" value="AIE87852.1"/>
    <property type="molecule type" value="Genomic_DNA"/>
</dbReference>
<dbReference type="KEGG" id="fgi:OP10G_4484"/>
<dbReference type="HOGENOM" id="CLU_1728678_0_0_0"/>
<keyword evidence="3" id="KW-1185">Reference proteome</keyword>
<sequence length="151" mass="17577">MSPFLLFLVLQADPRRAIQAQYDAWSKAYMARDAETLIGILSPDYTLTGSNKKPLAYDVYVAKLRLMKETPADPTRYSTHIKKLTERGDEADVVSVETMETDTVDPKTKRPALSLHRHEYLDTWIHYDAGWRLRRTVTRREWTDISPKRVH</sequence>
<dbReference type="OrthoDB" id="5956292at2"/>
<feature type="domain" description="DUF4440" evidence="1">
    <location>
        <begin position="18"/>
        <end position="133"/>
    </location>
</feature>
<evidence type="ECO:0000313" key="3">
    <source>
        <dbReference type="Proteomes" id="UP000027982"/>
    </source>
</evidence>
<protein>
    <recommendedName>
        <fullName evidence="1">DUF4440 domain-containing protein</fullName>
    </recommendedName>
</protein>
<reference evidence="2 3" key="1">
    <citation type="journal article" date="2014" name="PLoS ONE">
        <title>The first complete genome sequence of the class fimbriimonadia in the phylum armatimonadetes.</title>
        <authorList>
            <person name="Hu Z.Y."/>
            <person name="Wang Y.Z."/>
            <person name="Im W.T."/>
            <person name="Wang S.Y."/>
            <person name="Zhao G.P."/>
            <person name="Zheng H.J."/>
            <person name="Quan Z.X."/>
        </authorList>
    </citation>
    <scope>NUCLEOTIDE SEQUENCE [LARGE SCALE GENOMIC DNA]</scope>
    <source>
        <strain evidence="2">Gsoil 348</strain>
    </source>
</reference>
<organism evidence="2 3">
    <name type="scientific">Fimbriimonas ginsengisoli Gsoil 348</name>
    <dbReference type="NCBI Taxonomy" id="661478"/>
    <lineage>
        <taxon>Bacteria</taxon>
        <taxon>Bacillati</taxon>
        <taxon>Armatimonadota</taxon>
        <taxon>Fimbriimonadia</taxon>
        <taxon>Fimbriimonadales</taxon>
        <taxon>Fimbriimonadaceae</taxon>
        <taxon>Fimbriimonas</taxon>
    </lineage>
</organism>